<dbReference type="RefSeq" id="WP_004460203.1">
    <property type="nucleotide sequence ID" value="NZ_ABOO01000010.1"/>
</dbReference>
<dbReference type="Proteomes" id="UP000003188">
    <property type="component" value="Unassembled WGS sequence"/>
</dbReference>
<name>B1V1G0_CLOPF</name>
<organism evidence="1 2">
    <name type="scientific">Clostridium perfringens D str. JGS1721</name>
    <dbReference type="NCBI Taxonomy" id="488537"/>
    <lineage>
        <taxon>Bacteria</taxon>
        <taxon>Bacillati</taxon>
        <taxon>Bacillota</taxon>
        <taxon>Clostridia</taxon>
        <taxon>Eubacteriales</taxon>
        <taxon>Clostridiaceae</taxon>
        <taxon>Clostridium</taxon>
    </lineage>
</organism>
<proteinExistence type="predicted"/>
<dbReference type="EMBL" id="ABOO01000010">
    <property type="protein sequence ID" value="EDT72332.1"/>
    <property type="molecule type" value="Genomic_DNA"/>
</dbReference>
<evidence type="ECO:0000313" key="2">
    <source>
        <dbReference type="Proteomes" id="UP000003188"/>
    </source>
</evidence>
<gene>
    <name evidence="1" type="ORF">CJD_1858</name>
</gene>
<dbReference type="AlphaFoldDB" id="B1V1G0"/>
<sequence length="297" mass="35600">MRTTMGEAYEILNKALFERISSLDSEKDSVIVCDPKGEMIGNKLEEKRYDVKVINIIEYNDLKFISNIMEKDKELAKCLCISWTRNMLVNYLEEFNSEVIDYVSKVLYRYIEKTLDNTEKTNIKMERKFLANRNDFKEYLTSYIEGVEEAVFIRVLRIIIYQIHSVPLEIDFPLFDDIKNIVDDNLENIYKSLLYKDYVKKPVALAIVYGNKNYHYEEFLNIVLEHIIIKIILDRLEDFKLNDISLILGNIDNKYFELFLQNLNDYYEYFEKKEDEFSHLNMQENNNINFEVFNWNV</sequence>
<accession>B1V1G0</accession>
<evidence type="ECO:0000313" key="1">
    <source>
        <dbReference type="EMBL" id="EDT72332.1"/>
    </source>
</evidence>
<protein>
    <submittedName>
        <fullName evidence="1">Uncharacterized protein</fullName>
    </submittedName>
</protein>
<comment type="caution">
    <text evidence="1">The sequence shown here is derived from an EMBL/GenBank/DDBJ whole genome shotgun (WGS) entry which is preliminary data.</text>
</comment>
<reference evidence="1 2" key="1">
    <citation type="submission" date="2008-03" db="EMBL/GenBank/DDBJ databases">
        <authorList>
            <person name="Paulsen I."/>
            <person name="Sebastian Y."/>
        </authorList>
    </citation>
    <scope>NUCLEOTIDE SEQUENCE [LARGE SCALE GENOMIC DNA]</scope>
    <source>
        <strain evidence="2">D str. JGS1721</strain>
    </source>
</reference>